<keyword evidence="3" id="KW-0731">Sigma factor</keyword>
<evidence type="ECO:0000256" key="2">
    <source>
        <dbReference type="ARBA" id="ARBA00023015"/>
    </source>
</evidence>
<dbReference type="PANTHER" id="PTHR43133:SF46">
    <property type="entry name" value="RNA POLYMERASE SIGMA-70 FACTOR ECF SUBFAMILY"/>
    <property type="match status" value="1"/>
</dbReference>
<protein>
    <submittedName>
        <fullName evidence="7">RNA polymerase, sigma-24 subunit, ECF subfamily</fullName>
    </submittedName>
</protein>
<dbReference type="KEGG" id="pri:PRIO_5587"/>
<dbReference type="Gene3D" id="1.10.10.10">
    <property type="entry name" value="Winged helix-like DNA-binding domain superfamily/Winged helix DNA-binding domain"/>
    <property type="match status" value="1"/>
</dbReference>
<proteinExistence type="inferred from homology"/>
<keyword evidence="4" id="KW-0804">Transcription</keyword>
<dbReference type="SUPFAM" id="SSF88946">
    <property type="entry name" value="Sigma2 domain of RNA polymerase sigma factors"/>
    <property type="match status" value="1"/>
</dbReference>
<dbReference type="GO" id="GO:0016987">
    <property type="term" value="F:sigma factor activity"/>
    <property type="evidence" value="ECO:0007669"/>
    <property type="project" value="UniProtKB-KW"/>
</dbReference>
<evidence type="ECO:0000256" key="3">
    <source>
        <dbReference type="ARBA" id="ARBA00023082"/>
    </source>
</evidence>
<dbReference type="Gene3D" id="1.10.1740.10">
    <property type="match status" value="1"/>
</dbReference>
<sequence>MDRVEVIYSEVKILELGWGTELQDLAHAAAMSEEQLRQIMGFYGNDVWHYIYYLTKSADIADDLAQEVFIKCFYRIGTYRGSSSFKAWLFTIARNTVFSYRKSRFFRSGFWGGVQAIRNNEPVRNSWPDELPGTARSAEMEYLGNCRTDEIWSIILQLPDKFREVLVLDLKAELSIQEIAGLTGLSPGTVKSRLHRARHKVQEKLRGMES</sequence>
<evidence type="ECO:0000256" key="1">
    <source>
        <dbReference type="ARBA" id="ARBA00010641"/>
    </source>
</evidence>
<accession>A0A0E4CYX6</accession>
<dbReference type="AlphaFoldDB" id="A0A0E4CYX6"/>
<dbReference type="InterPro" id="IPR014284">
    <property type="entry name" value="RNA_pol_sigma-70_dom"/>
</dbReference>
<evidence type="ECO:0000259" key="6">
    <source>
        <dbReference type="Pfam" id="PF08281"/>
    </source>
</evidence>
<reference evidence="8" key="1">
    <citation type="submission" date="2015-03" db="EMBL/GenBank/DDBJ databases">
        <authorList>
            <person name="Wibberg D."/>
        </authorList>
    </citation>
    <scope>NUCLEOTIDE SEQUENCE [LARGE SCALE GENOMIC DNA]</scope>
</reference>
<evidence type="ECO:0000259" key="5">
    <source>
        <dbReference type="Pfam" id="PF04542"/>
    </source>
</evidence>
<evidence type="ECO:0000313" key="7">
    <source>
        <dbReference type="EMBL" id="CQR57974.1"/>
    </source>
</evidence>
<dbReference type="HOGENOM" id="CLU_047691_3_4_9"/>
<dbReference type="CDD" id="cd06171">
    <property type="entry name" value="Sigma70_r4"/>
    <property type="match status" value="1"/>
</dbReference>
<dbReference type="GO" id="GO:0006352">
    <property type="term" value="P:DNA-templated transcription initiation"/>
    <property type="evidence" value="ECO:0007669"/>
    <property type="project" value="InterPro"/>
</dbReference>
<evidence type="ECO:0000256" key="4">
    <source>
        <dbReference type="ARBA" id="ARBA00023163"/>
    </source>
</evidence>
<dbReference type="InterPro" id="IPR036388">
    <property type="entry name" value="WH-like_DNA-bd_sf"/>
</dbReference>
<dbReference type="InterPro" id="IPR007627">
    <property type="entry name" value="RNA_pol_sigma70_r2"/>
</dbReference>
<dbReference type="InterPro" id="IPR039425">
    <property type="entry name" value="RNA_pol_sigma-70-like"/>
</dbReference>
<gene>
    <name evidence="7" type="ORF">PRIO_5587</name>
</gene>
<dbReference type="PATRIC" id="fig|1073571.4.peg.5992"/>
<dbReference type="Proteomes" id="UP000033163">
    <property type="component" value="Chromosome I"/>
</dbReference>
<feature type="domain" description="RNA polymerase sigma-70 region 2" evidence="5">
    <location>
        <begin position="43"/>
        <end position="103"/>
    </location>
</feature>
<name>A0A0E4CYX6_9BACL</name>
<dbReference type="Pfam" id="PF08281">
    <property type="entry name" value="Sigma70_r4_2"/>
    <property type="match status" value="1"/>
</dbReference>
<dbReference type="InterPro" id="IPR013249">
    <property type="entry name" value="RNA_pol_sigma70_r4_t2"/>
</dbReference>
<comment type="similarity">
    <text evidence="1">Belongs to the sigma-70 factor family. ECF subfamily.</text>
</comment>
<dbReference type="NCBIfam" id="TIGR02937">
    <property type="entry name" value="sigma70-ECF"/>
    <property type="match status" value="1"/>
</dbReference>
<dbReference type="Pfam" id="PF04542">
    <property type="entry name" value="Sigma70_r2"/>
    <property type="match status" value="1"/>
</dbReference>
<organism evidence="7 8">
    <name type="scientific">Paenibacillus riograndensis SBR5</name>
    <dbReference type="NCBI Taxonomy" id="1073571"/>
    <lineage>
        <taxon>Bacteria</taxon>
        <taxon>Bacillati</taxon>
        <taxon>Bacillota</taxon>
        <taxon>Bacilli</taxon>
        <taxon>Bacillales</taxon>
        <taxon>Paenibacillaceae</taxon>
        <taxon>Paenibacillus</taxon>
        <taxon>Paenibacillus sonchi group</taxon>
    </lineage>
</organism>
<dbReference type="InterPro" id="IPR013324">
    <property type="entry name" value="RNA_pol_sigma_r3/r4-like"/>
</dbReference>
<dbReference type="STRING" id="483937.AMQ84_18080"/>
<dbReference type="GO" id="GO:0003677">
    <property type="term" value="F:DNA binding"/>
    <property type="evidence" value="ECO:0007669"/>
    <property type="project" value="InterPro"/>
</dbReference>
<dbReference type="EMBL" id="LN831776">
    <property type="protein sequence ID" value="CQR57974.1"/>
    <property type="molecule type" value="Genomic_DNA"/>
</dbReference>
<dbReference type="SUPFAM" id="SSF88659">
    <property type="entry name" value="Sigma3 and sigma4 domains of RNA polymerase sigma factors"/>
    <property type="match status" value="1"/>
</dbReference>
<dbReference type="InterPro" id="IPR013325">
    <property type="entry name" value="RNA_pol_sigma_r2"/>
</dbReference>
<evidence type="ECO:0000313" key="8">
    <source>
        <dbReference type="Proteomes" id="UP000033163"/>
    </source>
</evidence>
<keyword evidence="2" id="KW-0805">Transcription regulation</keyword>
<feature type="domain" description="RNA polymerase sigma factor 70 region 4 type 2" evidence="6">
    <location>
        <begin position="149"/>
        <end position="200"/>
    </location>
</feature>
<dbReference type="PANTHER" id="PTHR43133">
    <property type="entry name" value="RNA POLYMERASE ECF-TYPE SIGMA FACTO"/>
    <property type="match status" value="1"/>
</dbReference>